<evidence type="ECO:0000256" key="5">
    <source>
        <dbReference type="SAM" id="MobiDB-lite"/>
    </source>
</evidence>
<dbReference type="STRING" id="329046.A0A1Y2BNQ6"/>
<dbReference type="Pfam" id="PF07690">
    <property type="entry name" value="MFS_1"/>
    <property type="match status" value="1"/>
</dbReference>
<keyword evidence="9" id="KW-1185">Reference proteome</keyword>
<comment type="caution">
    <text evidence="8">The sequence shown here is derived from an EMBL/GenBank/DDBJ whole genome shotgun (WGS) entry which is preliminary data.</text>
</comment>
<keyword evidence="3 6" id="KW-1133">Transmembrane helix</keyword>
<dbReference type="GO" id="GO:0022857">
    <property type="term" value="F:transmembrane transporter activity"/>
    <property type="evidence" value="ECO:0007669"/>
    <property type="project" value="InterPro"/>
</dbReference>
<feature type="transmembrane region" description="Helical" evidence="6">
    <location>
        <begin position="134"/>
        <end position="153"/>
    </location>
</feature>
<dbReference type="PROSITE" id="PS50850">
    <property type="entry name" value="MFS"/>
    <property type="match status" value="1"/>
</dbReference>
<dbReference type="Proteomes" id="UP000193642">
    <property type="component" value="Unassembled WGS sequence"/>
</dbReference>
<dbReference type="OrthoDB" id="3026777at2759"/>
<dbReference type="AlphaFoldDB" id="A0A1Y2BNQ6"/>
<feature type="transmembrane region" description="Helical" evidence="6">
    <location>
        <begin position="159"/>
        <end position="184"/>
    </location>
</feature>
<feature type="transmembrane region" description="Helical" evidence="6">
    <location>
        <begin position="229"/>
        <end position="249"/>
    </location>
</feature>
<dbReference type="InterPro" id="IPR020846">
    <property type="entry name" value="MFS_dom"/>
</dbReference>
<dbReference type="InterPro" id="IPR011701">
    <property type="entry name" value="MFS"/>
</dbReference>
<gene>
    <name evidence="8" type="ORF">BCR33DRAFT_722312</name>
</gene>
<dbReference type="PANTHER" id="PTHR23507">
    <property type="entry name" value="ZGC:174356"/>
    <property type="match status" value="1"/>
</dbReference>
<feature type="compositionally biased region" description="Polar residues" evidence="5">
    <location>
        <begin position="1"/>
        <end position="14"/>
    </location>
</feature>
<evidence type="ECO:0000256" key="6">
    <source>
        <dbReference type="SAM" id="Phobius"/>
    </source>
</evidence>
<dbReference type="EMBL" id="MCGO01000057">
    <property type="protein sequence ID" value="ORY36207.1"/>
    <property type="molecule type" value="Genomic_DNA"/>
</dbReference>
<sequence length="508" mass="55913">MSTTASTITASQELTPLLGPRVDVDVEADDEGQQQQQQQPPASASASDNQVRYMLLLPLLLCHMTVSTMGLNPLNQFVLLRVCSVPEYAVCAKDPAVQRSAAFWVQAISLAIAVPTFFVSPLLGLLLDKVGRRPILFLPFIAVLLPSAAVLLIKHFDLSLWLLVAADLVKGLLGGNAVFVMAVYSMMADLTTGETRTRMFYLKEAFSLFGFSFGPFIGGLIYDRLGLEAVFTTIVIAESCILLYAFLFIKETLPESKRKPFRPSTTTPTTPSNSNNNTEQDHSDSLNPLIHLSHSIKSLSKLFSTRTPTIFALINATGALTQSGYTFIFFFVPSKRFGWDSYESGRFLMVGSFCRFAYFAFVVPSVIWWFHQGRDAAGKVGVELNVIRAGLVTYVVTLCAYGLVQEGWEYYCIIPFYSFASSALPTLRSLLSKTIPQDSQGRLFASLEVLQSSASLLSHIVMPFVFRQTVGTVPEAMCYIVAGMWGFALLGTFFVRVEELVVNAVGQV</sequence>
<organism evidence="8 9">
    <name type="scientific">Rhizoclosmatium globosum</name>
    <dbReference type="NCBI Taxonomy" id="329046"/>
    <lineage>
        <taxon>Eukaryota</taxon>
        <taxon>Fungi</taxon>
        <taxon>Fungi incertae sedis</taxon>
        <taxon>Chytridiomycota</taxon>
        <taxon>Chytridiomycota incertae sedis</taxon>
        <taxon>Chytridiomycetes</taxon>
        <taxon>Chytridiales</taxon>
        <taxon>Chytriomycetaceae</taxon>
        <taxon>Rhizoclosmatium</taxon>
    </lineage>
</organism>
<reference evidence="8 9" key="1">
    <citation type="submission" date="2016-07" db="EMBL/GenBank/DDBJ databases">
        <title>Pervasive Adenine N6-methylation of Active Genes in Fungi.</title>
        <authorList>
            <consortium name="DOE Joint Genome Institute"/>
            <person name="Mondo S.J."/>
            <person name="Dannebaum R.O."/>
            <person name="Kuo R.C."/>
            <person name="Labutti K."/>
            <person name="Haridas S."/>
            <person name="Kuo A."/>
            <person name="Salamov A."/>
            <person name="Ahrendt S.R."/>
            <person name="Lipzen A."/>
            <person name="Sullivan W."/>
            <person name="Andreopoulos W.B."/>
            <person name="Clum A."/>
            <person name="Lindquist E."/>
            <person name="Daum C."/>
            <person name="Ramamoorthy G.K."/>
            <person name="Gryganskyi A."/>
            <person name="Culley D."/>
            <person name="Magnuson J.K."/>
            <person name="James T.Y."/>
            <person name="O'Malley M.A."/>
            <person name="Stajich J.E."/>
            <person name="Spatafora J.W."/>
            <person name="Visel A."/>
            <person name="Grigoriev I.V."/>
        </authorList>
    </citation>
    <scope>NUCLEOTIDE SEQUENCE [LARGE SCALE GENOMIC DNA]</scope>
    <source>
        <strain evidence="8 9">JEL800</strain>
    </source>
</reference>
<keyword evidence="2 6" id="KW-0812">Transmembrane</keyword>
<dbReference type="SUPFAM" id="SSF103473">
    <property type="entry name" value="MFS general substrate transporter"/>
    <property type="match status" value="1"/>
</dbReference>
<feature type="region of interest" description="Disordered" evidence="5">
    <location>
        <begin position="258"/>
        <end position="283"/>
    </location>
</feature>
<accession>A0A1Y2BNQ6</accession>
<feature type="region of interest" description="Disordered" evidence="5">
    <location>
        <begin position="1"/>
        <end position="46"/>
    </location>
</feature>
<comment type="subcellular location">
    <subcellularLocation>
        <location evidence="1">Membrane</location>
        <topology evidence="1">Multi-pass membrane protein</topology>
    </subcellularLocation>
</comment>
<evidence type="ECO:0000256" key="3">
    <source>
        <dbReference type="ARBA" id="ARBA00022989"/>
    </source>
</evidence>
<evidence type="ECO:0000256" key="1">
    <source>
        <dbReference type="ARBA" id="ARBA00004141"/>
    </source>
</evidence>
<evidence type="ECO:0000256" key="4">
    <source>
        <dbReference type="ARBA" id="ARBA00023136"/>
    </source>
</evidence>
<keyword evidence="4 6" id="KW-0472">Membrane</keyword>
<evidence type="ECO:0000313" key="8">
    <source>
        <dbReference type="EMBL" id="ORY36207.1"/>
    </source>
</evidence>
<feature type="transmembrane region" description="Helical" evidence="6">
    <location>
        <begin position="205"/>
        <end position="223"/>
    </location>
</feature>
<feature type="compositionally biased region" description="Low complexity" evidence="5">
    <location>
        <begin position="263"/>
        <end position="278"/>
    </location>
</feature>
<name>A0A1Y2BNQ6_9FUNG</name>
<dbReference type="PANTHER" id="PTHR23507:SF1">
    <property type="entry name" value="FI18259P1-RELATED"/>
    <property type="match status" value="1"/>
</dbReference>
<evidence type="ECO:0000313" key="9">
    <source>
        <dbReference type="Proteomes" id="UP000193642"/>
    </source>
</evidence>
<feature type="transmembrane region" description="Helical" evidence="6">
    <location>
        <begin position="310"/>
        <end position="332"/>
    </location>
</feature>
<feature type="compositionally biased region" description="Low complexity" evidence="5">
    <location>
        <begin position="33"/>
        <end position="46"/>
    </location>
</feature>
<feature type="transmembrane region" description="Helical" evidence="6">
    <location>
        <begin position="103"/>
        <end position="127"/>
    </location>
</feature>
<dbReference type="GO" id="GO:0016020">
    <property type="term" value="C:membrane"/>
    <property type="evidence" value="ECO:0007669"/>
    <property type="project" value="UniProtKB-SubCell"/>
</dbReference>
<feature type="domain" description="Major facilitator superfamily (MFS) profile" evidence="7">
    <location>
        <begin position="51"/>
        <end position="500"/>
    </location>
</feature>
<feature type="transmembrane region" description="Helical" evidence="6">
    <location>
        <begin position="347"/>
        <end position="370"/>
    </location>
</feature>
<evidence type="ECO:0000259" key="7">
    <source>
        <dbReference type="PROSITE" id="PS50850"/>
    </source>
</evidence>
<feature type="transmembrane region" description="Helical" evidence="6">
    <location>
        <begin position="382"/>
        <end position="404"/>
    </location>
</feature>
<dbReference type="Gene3D" id="1.20.1250.20">
    <property type="entry name" value="MFS general substrate transporter like domains"/>
    <property type="match status" value="1"/>
</dbReference>
<protein>
    <submittedName>
        <fullName evidence="8">MFS general substrate transporter</fullName>
    </submittedName>
</protein>
<proteinExistence type="predicted"/>
<feature type="transmembrane region" description="Helical" evidence="6">
    <location>
        <begin position="53"/>
        <end position="71"/>
    </location>
</feature>
<evidence type="ECO:0000256" key="2">
    <source>
        <dbReference type="ARBA" id="ARBA00022692"/>
    </source>
</evidence>
<feature type="transmembrane region" description="Helical" evidence="6">
    <location>
        <begin position="476"/>
        <end position="495"/>
    </location>
</feature>
<dbReference type="InterPro" id="IPR036259">
    <property type="entry name" value="MFS_trans_sf"/>
</dbReference>